<keyword evidence="2" id="KW-1185">Reference proteome</keyword>
<dbReference type="RefSeq" id="WP_209680733.1">
    <property type="nucleotide sequence ID" value="NZ_JAGIOI010000001.1"/>
</dbReference>
<sequence>MKKFMGLLANDILGAIGPGRRLVAVDGVDGSGKTSFATNLVNEIQDRPVIVIHVDGFLNPSPVRHAKGRTSPDGFWEDTYNYPALNDWLLAPLGPHGDGWYSPASYNADTDRVAQAEGLRAPPDALVVVEGMFLHRDELASHWDASVFLDVPFTETAARMAIRNGSNPDPQHPTMRRYVEGQRLYFEAARPWERATYVVDNSDFTSPKIIRPGMVSAIR</sequence>
<dbReference type="SUPFAM" id="SSF52540">
    <property type="entry name" value="P-loop containing nucleoside triphosphate hydrolases"/>
    <property type="match status" value="1"/>
</dbReference>
<name>A0ABS4YXC2_9MICC</name>
<organism evidence="1 2">
    <name type="scientific">Arthrobacter stackebrandtii</name>
    <dbReference type="NCBI Taxonomy" id="272161"/>
    <lineage>
        <taxon>Bacteria</taxon>
        <taxon>Bacillati</taxon>
        <taxon>Actinomycetota</taxon>
        <taxon>Actinomycetes</taxon>
        <taxon>Micrococcales</taxon>
        <taxon>Micrococcaceae</taxon>
        <taxon>Arthrobacter</taxon>
    </lineage>
</organism>
<keyword evidence="1" id="KW-0418">Kinase</keyword>
<evidence type="ECO:0000313" key="1">
    <source>
        <dbReference type="EMBL" id="MBP2413446.1"/>
    </source>
</evidence>
<evidence type="ECO:0000313" key="2">
    <source>
        <dbReference type="Proteomes" id="UP000711614"/>
    </source>
</evidence>
<dbReference type="EMBL" id="JAGIOI010000001">
    <property type="protein sequence ID" value="MBP2413446.1"/>
    <property type="molecule type" value="Genomic_DNA"/>
</dbReference>
<gene>
    <name evidence="1" type="ORF">JOF48_002245</name>
</gene>
<dbReference type="Proteomes" id="UP000711614">
    <property type="component" value="Unassembled WGS sequence"/>
</dbReference>
<protein>
    <submittedName>
        <fullName evidence="1">Uridine kinase</fullName>
        <ecNumber evidence="1">2.7.1.48</ecNumber>
    </submittedName>
</protein>
<accession>A0ABS4YXC2</accession>
<reference evidence="1 2" key="1">
    <citation type="submission" date="2021-03" db="EMBL/GenBank/DDBJ databases">
        <title>Sequencing the genomes of 1000 actinobacteria strains.</title>
        <authorList>
            <person name="Klenk H.-P."/>
        </authorList>
    </citation>
    <scope>NUCLEOTIDE SEQUENCE [LARGE SCALE GENOMIC DNA]</scope>
    <source>
        <strain evidence="1 2">DSM 16005</strain>
    </source>
</reference>
<dbReference type="GO" id="GO:0004849">
    <property type="term" value="F:uridine kinase activity"/>
    <property type="evidence" value="ECO:0007669"/>
    <property type="project" value="UniProtKB-EC"/>
</dbReference>
<dbReference type="InterPro" id="IPR027417">
    <property type="entry name" value="P-loop_NTPase"/>
</dbReference>
<dbReference type="EC" id="2.7.1.48" evidence="1"/>
<keyword evidence="1" id="KW-0808">Transferase</keyword>
<comment type="caution">
    <text evidence="1">The sequence shown here is derived from an EMBL/GenBank/DDBJ whole genome shotgun (WGS) entry which is preliminary data.</text>
</comment>
<proteinExistence type="predicted"/>
<dbReference type="Gene3D" id="3.40.50.300">
    <property type="entry name" value="P-loop containing nucleotide triphosphate hydrolases"/>
    <property type="match status" value="1"/>
</dbReference>